<geneLocation type="plasmid" evidence="6 7">
    <name>pRPR</name>
</geneLocation>
<dbReference type="AlphaFoldDB" id="C4K310"/>
<gene>
    <name evidence="6" type="ordered locus">RPR_p19</name>
</gene>
<evidence type="ECO:0000313" key="7">
    <source>
        <dbReference type="Proteomes" id="UP000005015"/>
    </source>
</evidence>
<dbReference type="HOGENOM" id="CLU_033420_0_0_5"/>
<organism evidence="6 7">
    <name type="scientific">Rickettsia peacockii (strain Rustic)</name>
    <dbReference type="NCBI Taxonomy" id="562019"/>
    <lineage>
        <taxon>Bacteria</taxon>
        <taxon>Pseudomonadati</taxon>
        <taxon>Pseudomonadota</taxon>
        <taxon>Alphaproteobacteria</taxon>
        <taxon>Rickettsiales</taxon>
        <taxon>Rickettsiaceae</taxon>
        <taxon>Rickettsieae</taxon>
        <taxon>Rickettsia</taxon>
        <taxon>spotted fever group</taxon>
    </lineage>
</organism>
<keyword evidence="7" id="KW-1185">Reference proteome</keyword>
<evidence type="ECO:0000256" key="3">
    <source>
        <dbReference type="ARBA" id="ARBA00022490"/>
    </source>
</evidence>
<name>C4K310_RICPU</name>
<evidence type="ECO:0000256" key="5">
    <source>
        <dbReference type="ARBA" id="ARBA00032482"/>
    </source>
</evidence>
<dbReference type="InterPro" id="IPR020954">
    <property type="entry name" value="Rickettsia_antigen_120kDa"/>
</dbReference>
<dbReference type="RefSeq" id="WP_012737743.1">
    <property type="nucleotide sequence ID" value="NC_012732.1"/>
</dbReference>
<reference evidence="6 7" key="1">
    <citation type="journal article" date="2009" name="PLoS ONE">
        <title>Genome sequence of the endosymbiont Rickettsia peacockii and comparison with virulent Rickettsia rickettsii: identification of virulence factors.</title>
        <authorList>
            <person name="Felsheim R.F."/>
            <person name="Kurtti T.J."/>
            <person name="Munderloh U.G."/>
        </authorList>
    </citation>
    <scope>NUCLEOTIDE SEQUENCE [LARGE SCALE GENOMIC DNA]</scope>
    <source>
        <strain evidence="6 7">Rustic</strain>
    </source>
</reference>
<dbReference type="NCBIfam" id="NF038365">
    <property type="entry name" value="Sca4_fam"/>
    <property type="match status" value="1"/>
</dbReference>
<dbReference type="Pfam" id="PF12574">
    <property type="entry name" value="120_Rick_ant"/>
    <property type="match status" value="1"/>
</dbReference>
<proteinExistence type="predicted"/>
<comment type="subcellular location">
    <subcellularLocation>
        <location evidence="1">Cytoplasm</location>
    </subcellularLocation>
</comment>
<keyword evidence="6" id="KW-0614">Plasmid</keyword>
<evidence type="ECO:0000256" key="4">
    <source>
        <dbReference type="ARBA" id="ARBA00030482"/>
    </source>
</evidence>
<dbReference type="GO" id="GO:0005737">
    <property type="term" value="C:cytoplasm"/>
    <property type="evidence" value="ECO:0007669"/>
    <property type="project" value="UniProtKB-SubCell"/>
</dbReference>
<protein>
    <recommendedName>
        <fullName evidence="2">Antigenic heat-stable 120 kDa protein</fullName>
    </recommendedName>
    <alternativeName>
        <fullName evidence="4">120 kDa antigen</fullName>
    </alternativeName>
    <alternativeName>
        <fullName evidence="5">Protein PS 120</fullName>
    </alternativeName>
</protein>
<sequence>MQKQREQLRLFLAVRNPELDEYTSDDERFTKFLMHLNNEQRKFVNDALESEKVKAAMEQIELVGYRNIHTSFAAENYPGGFKRMDWSGESELNTRSQIVKNDAGSEICTLKEQTHKTTPLTLSKQDESTTIVSSYRTIDFPVKLEKPASGTMHLSLVARNKDGNAPLLEKAVYFTAHYEATPKPNGVPKLKEVSSPQPIKFLGSGKEAVGYIEHGGEIYTLPVTRGKYEEMMREVARNRGQAVDLSLEVERKAQDLIRTAEIERVTGEEIEKSGLAEKAAIINNPAYSKREEIKYHEAQIAKYKKILEEHIEPALECRDQEREKILLLTKKCLTDPKYKEFESYIKKTAKQHIELHHQAYLEEADGGKVLKELTEIMQNIGCKGFEAVNSKDSSSSTVEKIKDVLKAGGKFGFNVVLESLKQGGVENYVKQQAIDQSKKVGSYVGHCVADRIRATLSGKAQNSARLVVRL</sequence>
<accession>C4K310</accession>
<dbReference type="EMBL" id="CP001228">
    <property type="protein sequence ID" value="ACR47963.1"/>
    <property type="molecule type" value="Genomic_DNA"/>
</dbReference>
<evidence type="ECO:0000256" key="2">
    <source>
        <dbReference type="ARBA" id="ARBA00019563"/>
    </source>
</evidence>
<keyword evidence="3" id="KW-0963">Cytoplasm</keyword>
<evidence type="ECO:0000256" key="1">
    <source>
        <dbReference type="ARBA" id="ARBA00004496"/>
    </source>
</evidence>
<evidence type="ECO:0000313" key="6">
    <source>
        <dbReference type="EMBL" id="ACR47963.1"/>
    </source>
</evidence>
<dbReference type="Proteomes" id="UP000005015">
    <property type="component" value="Plasmid pRPR"/>
</dbReference>
<dbReference type="KEGG" id="rpk:RPR_p19"/>